<dbReference type="Pfam" id="PF14658">
    <property type="entry name" value="EF-hand_9"/>
    <property type="match status" value="1"/>
</dbReference>
<dbReference type="SUPFAM" id="SSF47473">
    <property type="entry name" value="EF-hand"/>
    <property type="match status" value="1"/>
</dbReference>
<dbReference type="RefSeq" id="XP_021886728.1">
    <property type="nucleotide sequence ID" value="XM_022021757.1"/>
</dbReference>
<feature type="domain" description="EF-hand" evidence="3">
    <location>
        <begin position="82"/>
        <end position="117"/>
    </location>
</feature>
<dbReference type="OrthoDB" id="26525at2759"/>
<gene>
    <name evidence="4" type="ORF">BCR41DRAFT_330580</name>
</gene>
<dbReference type="STRING" id="64571.A0A1Y2H3G2"/>
<accession>A0A1Y2H3G2</accession>
<dbReference type="GO" id="GO:1903475">
    <property type="term" value="P:mitotic actomyosin contractile ring assembly"/>
    <property type="evidence" value="ECO:0007669"/>
    <property type="project" value="TreeGrafter"/>
</dbReference>
<protein>
    <submittedName>
        <fullName evidence="4">Putative myosin regulatory light chain cdc4</fullName>
    </submittedName>
</protein>
<keyword evidence="2" id="KW-0106">Calcium</keyword>
<evidence type="ECO:0000313" key="5">
    <source>
        <dbReference type="Proteomes" id="UP000193648"/>
    </source>
</evidence>
<dbReference type="InterPro" id="IPR018247">
    <property type="entry name" value="EF_Hand_1_Ca_BS"/>
</dbReference>
<dbReference type="PROSITE" id="PS00018">
    <property type="entry name" value="EF_HAND_1"/>
    <property type="match status" value="1"/>
</dbReference>
<reference evidence="4 5" key="1">
    <citation type="submission" date="2016-07" db="EMBL/GenBank/DDBJ databases">
        <title>Pervasive Adenine N6-methylation of Active Genes in Fungi.</title>
        <authorList>
            <consortium name="DOE Joint Genome Institute"/>
            <person name="Mondo S.J."/>
            <person name="Dannebaum R.O."/>
            <person name="Kuo R.C."/>
            <person name="Labutti K."/>
            <person name="Haridas S."/>
            <person name="Kuo A."/>
            <person name="Salamov A."/>
            <person name="Ahrendt S.R."/>
            <person name="Lipzen A."/>
            <person name="Sullivan W."/>
            <person name="Andreopoulos W.B."/>
            <person name="Clum A."/>
            <person name="Lindquist E."/>
            <person name="Daum C."/>
            <person name="Ramamoorthy G.K."/>
            <person name="Gryganskyi A."/>
            <person name="Culley D."/>
            <person name="Magnuson J.K."/>
            <person name="James T.Y."/>
            <person name="O'Malley M.A."/>
            <person name="Stajich J.E."/>
            <person name="Spatafora J.W."/>
            <person name="Visel A."/>
            <person name="Grigoriev I.V."/>
        </authorList>
    </citation>
    <scope>NUCLEOTIDE SEQUENCE [LARGE SCALE GENOMIC DNA]</scope>
    <source>
        <strain evidence="4 5">NRRL 3116</strain>
    </source>
</reference>
<evidence type="ECO:0000313" key="4">
    <source>
        <dbReference type="EMBL" id="ORZ29055.1"/>
    </source>
</evidence>
<feature type="domain" description="EF-hand" evidence="3">
    <location>
        <begin position="7"/>
        <end position="42"/>
    </location>
</feature>
<dbReference type="Proteomes" id="UP000193648">
    <property type="component" value="Unassembled WGS sequence"/>
</dbReference>
<proteinExistence type="predicted"/>
<dbReference type="GeneID" id="33563601"/>
<sequence length="149" mass="15854">MAAANKDQTKVLKDAFNLFDRKGTGNVPTSSLGDLLRSVGQNPTQAEIQELIAQADPSGSTIMNFESFTKVALRPDGFKPAGTAAELIDGFKAFDPNNTGTISATELRHVLTSMGEVLSPEEIDAFLSGAVVDSNGNVNYEMFVKDLLA</sequence>
<dbReference type="PROSITE" id="PS50222">
    <property type="entry name" value="EF_HAND_2"/>
    <property type="match status" value="2"/>
</dbReference>
<evidence type="ECO:0000256" key="2">
    <source>
        <dbReference type="ARBA" id="ARBA00022837"/>
    </source>
</evidence>
<keyword evidence="1" id="KW-0677">Repeat</keyword>
<dbReference type="InterPro" id="IPR039508">
    <property type="entry name" value="KASH5_EF-hand-like_dom"/>
</dbReference>
<dbReference type="Gene3D" id="1.10.238.10">
    <property type="entry name" value="EF-hand"/>
    <property type="match status" value="2"/>
</dbReference>
<dbReference type="GO" id="GO:0016460">
    <property type="term" value="C:myosin II complex"/>
    <property type="evidence" value="ECO:0007669"/>
    <property type="project" value="TreeGrafter"/>
</dbReference>
<dbReference type="FunFam" id="1.10.238.10:FF:000001">
    <property type="entry name" value="Calmodulin 1"/>
    <property type="match status" value="1"/>
</dbReference>
<dbReference type="EMBL" id="MCFF01000001">
    <property type="protein sequence ID" value="ORZ29055.1"/>
    <property type="molecule type" value="Genomic_DNA"/>
</dbReference>
<name>A0A1Y2H3G2_9FUNG</name>
<dbReference type="Pfam" id="PF13499">
    <property type="entry name" value="EF-hand_7"/>
    <property type="match status" value="1"/>
</dbReference>
<keyword evidence="5" id="KW-1185">Reference proteome</keyword>
<dbReference type="AlphaFoldDB" id="A0A1Y2H3G2"/>
<evidence type="ECO:0000256" key="1">
    <source>
        <dbReference type="ARBA" id="ARBA00022737"/>
    </source>
</evidence>
<dbReference type="InterPro" id="IPR002048">
    <property type="entry name" value="EF_hand_dom"/>
</dbReference>
<dbReference type="InterPro" id="IPR050230">
    <property type="entry name" value="CALM/Myosin/TropC-like"/>
</dbReference>
<dbReference type="InParanoid" id="A0A1Y2H3G2"/>
<dbReference type="SMART" id="SM00054">
    <property type="entry name" value="EFh"/>
    <property type="match status" value="2"/>
</dbReference>
<dbReference type="GO" id="GO:0005509">
    <property type="term" value="F:calcium ion binding"/>
    <property type="evidence" value="ECO:0007669"/>
    <property type="project" value="InterPro"/>
</dbReference>
<dbReference type="PANTHER" id="PTHR23048:SF0">
    <property type="entry name" value="CALMODULIN LIKE 3"/>
    <property type="match status" value="1"/>
</dbReference>
<evidence type="ECO:0000259" key="3">
    <source>
        <dbReference type="PROSITE" id="PS50222"/>
    </source>
</evidence>
<organism evidence="4 5">
    <name type="scientific">Lobosporangium transversale</name>
    <dbReference type="NCBI Taxonomy" id="64571"/>
    <lineage>
        <taxon>Eukaryota</taxon>
        <taxon>Fungi</taxon>
        <taxon>Fungi incertae sedis</taxon>
        <taxon>Mucoromycota</taxon>
        <taxon>Mortierellomycotina</taxon>
        <taxon>Mortierellomycetes</taxon>
        <taxon>Mortierellales</taxon>
        <taxon>Mortierellaceae</taxon>
        <taxon>Lobosporangium</taxon>
    </lineage>
</organism>
<dbReference type="CDD" id="cd00051">
    <property type="entry name" value="EFh"/>
    <property type="match status" value="2"/>
</dbReference>
<dbReference type="FunCoup" id="A0A1Y2H3G2">
    <property type="interactions" value="17"/>
</dbReference>
<dbReference type="PANTHER" id="PTHR23048">
    <property type="entry name" value="MYOSIN LIGHT CHAIN 1, 3"/>
    <property type="match status" value="1"/>
</dbReference>
<comment type="caution">
    <text evidence="4">The sequence shown here is derived from an EMBL/GenBank/DDBJ whole genome shotgun (WGS) entry which is preliminary data.</text>
</comment>
<dbReference type="InterPro" id="IPR011992">
    <property type="entry name" value="EF-hand-dom_pair"/>
</dbReference>